<dbReference type="PANTHER" id="PTHR35370:SF1">
    <property type="entry name" value="TYPE VI SECRETION SYSTEM COMPONENT TSSF1"/>
    <property type="match status" value="1"/>
</dbReference>
<dbReference type="AlphaFoldDB" id="A0A4P2VHK6"/>
<evidence type="ECO:0000313" key="1">
    <source>
        <dbReference type="EMBL" id="BBH52463.1"/>
    </source>
</evidence>
<dbReference type="Proteomes" id="UP000291236">
    <property type="component" value="Chromosome"/>
</dbReference>
<dbReference type="PANTHER" id="PTHR35370">
    <property type="entry name" value="CYTOPLASMIC PROTEIN-RELATED-RELATED"/>
    <property type="match status" value="1"/>
</dbReference>
<gene>
    <name evidence="1" type="ORF">JCM31447_09040</name>
</gene>
<organism evidence="1 2">
    <name type="scientific">Fluviispira sanaruensis</name>
    <dbReference type="NCBI Taxonomy" id="2493639"/>
    <lineage>
        <taxon>Bacteria</taxon>
        <taxon>Pseudomonadati</taxon>
        <taxon>Bdellovibrionota</taxon>
        <taxon>Oligoflexia</taxon>
        <taxon>Silvanigrellales</taxon>
        <taxon>Silvanigrellaceae</taxon>
        <taxon>Fluviispira</taxon>
    </lineage>
</organism>
<sequence length="584" mass="68785">MTGKYSNQDFLKIYTDTLEELRSNGRIFSEQNPDIAPYLDFSFRKSNDPETERLIESFAYMKAQVDYKSFLAKSDYAINFIEHIFPELVSPTPGLTILKILPSMSFFKKEISQFKIEKDTVFSTSNSDEEECLFSSTEDTYISCCEIKNFRYADINSSTENIYGYKKAFIFEIESSIPITDFQNTKLSIFIDAEFQSVISIFDSLLSSQLPILIFRDEETSPIRIPRDSLQPIYQHNGHYDLCEENLLHPLFDFINYYQKYFFFKIDIKRPINILKKIKFIIPIDEEVSIPFRLGGVFFKLNCIPVINVFEKKLVPIKCNDQKKEYLMRVDNDQQNHIEVLRVKKLVTYNSTTGKAIEIPNYHKKKNIINKETEHFYWATKRSFNNTTRENGCLYLKLLRQNSSYSFDLEMPDYIFPTGICTNTNLVEGIKPNSQFNCIAYDLPIDKSFSLIWPKYFRKPLDLYENMEVIKLLYKVNQDILTRNAFKNYDFKKIIEILSSGQNPIKILFQQLLNQSTGFEVEETLSQQIWKNQSYYVPGILYKLQFSKVTGFPLGTHFLISFLNSYFDFIRDFNFYIIFKAEKI</sequence>
<accession>A0A4P2VHK6</accession>
<dbReference type="OrthoDB" id="9763676at2"/>
<dbReference type="Pfam" id="PF05947">
    <property type="entry name" value="T6SS_TssF"/>
    <property type="match status" value="1"/>
</dbReference>
<keyword evidence="2" id="KW-1185">Reference proteome</keyword>
<dbReference type="RefSeq" id="WP_130606991.1">
    <property type="nucleotide sequence ID" value="NZ_AP019368.1"/>
</dbReference>
<dbReference type="EMBL" id="AP019368">
    <property type="protein sequence ID" value="BBH52463.1"/>
    <property type="molecule type" value="Genomic_DNA"/>
</dbReference>
<evidence type="ECO:0000313" key="2">
    <source>
        <dbReference type="Proteomes" id="UP000291236"/>
    </source>
</evidence>
<reference evidence="1 2" key="1">
    <citation type="submission" date="2018-12" db="EMBL/GenBank/DDBJ databases">
        <title>Rubrispira sanarue gen. nov., sp., nov., a member of the order Silvanigrellales, isolated from a brackish lake in Hamamatsu Japan.</title>
        <authorList>
            <person name="Maejima Y."/>
            <person name="Iino T."/>
            <person name="Muraguchi Y."/>
            <person name="Fukuda K."/>
            <person name="Nojiri H."/>
            <person name="Ohkuma M."/>
            <person name="Moriuchi R."/>
            <person name="Dohra H."/>
            <person name="Kimbara K."/>
            <person name="Shintani M."/>
        </authorList>
    </citation>
    <scope>NUCLEOTIDE SEQUENCE [LARGE SCALE GENOMIC DNA]</scope>
    <source>
        <strain evidence="1 2">RF1110005</strain>
    </source>
</reference>
<dbReference type="KEGG" id="sbf:JCM31447_09040"/>
<proteinExistence type="predicted"/>
<protein>
    <submittedName>
        <fullName evidence="1">Uncharacterized protein</fullName>
    </submittedName>
</protein>
<name>A0A4P2VHK6_FLUSA</name>
<dbReference type="InterPro" id="IPR010272">
    <property type="entry name" value="T6SS_TssF"/>
</dbReference>